<dbReference type="STRING" id="316055.RPE_1888"/>
<reference evidence="2" key="1">
    <citation type="submission" date="2006-09" db="EMBL/GenBank/DDBJ databases">
        <title>Complete sequence of Rhodopseudomonas palustris BisA53.</title>
        <authorList>
            <consortium name="US DOE Joint Genome Institute"/>
            <person name="Copeland A."/>
            <person name="Lucas S."/>
            <person name="Lapidus A."/>
            <person name="Barry K."/>
            <person name="Detter J.C."/>
            <person name="Glavina del Rio T."/>
            <person name="Hammon N."/>
            <person name="Israni S."/>
            <person name="Dalin E."/>
            <person name="Tice H."/>
            <person name="Pitluck S."/>
            <person name="Chain P."/>
            <person name="Malfatti S."/>
            <person name="Shin M."/>
            <person name="Vergez L."/>
            <person name="Schmutz J."/>
            <person name="Larimer F."/>
            <person name="Land M."/>
            <person name="Hauser L."/>
            <person name="Pelletier D.A."/>
            <person name="Kyrpides N."/>
            <person name="Kim E."/>
            <person name="Harwood C.S."/>
            <person name="Oda Y."/>
            <person name="Richardson P."/>
        </authorList>
    </citation>
    <scope>NUCLEOTIDE SEQUENCE [LARGE SCALE GENOMIC DNA]</scope>
    <source>
        <strain evidence="2">BisA53</strain>
    </source>
</reference>
<organism evidence="2">
    <name type="scientific">Rhodopseudomonas palustris (strain BisA53)</name>
    <dbReference type="NCBI Taxonomy" id="316055"/>
    <lineage>
        <taxon>Bacteria</taxon>
        <taxon>Pseudomonadati</taxon>
        <taxon>Pseudomonadota</taxon>
        <taxon>Alphaproteobacteria</taxon>
        <taxon>Hyphomicrobiales</taxon>
        <taxon>Nitrobacteraceae</taxon>
        <taxon>Rhodopseudomonas</taxon>
    </lineage>
</organism>
<dbReference type="HOGENOM" id="CLU_2107117_0_0_5"/>
<proteinExistence type="predicted"/>
<dbReference type="AlphaFoldDB" id="Q07QE8"/>
<name>Q07QE8_RHOP5</name>
<evidence type="ECO:0000256" key="1">
    <source>
        <dbReference type="SAM" id="MobiDB-lite"/>
    </source>
</evidence>
<protein>
    <submittedName>
        <fullName evidence="2">Uncharacterized protein</fullName>
    </submittedName>
</protein>
<accession>Q07QE8</accession>
<dbReference type="EMBL" id="CP000463">
    <property type="protein sequence ID" value="ABJ05836.1"/>
    <property type="molecule type" value="Genomic_DNA"/>
</dbReference>
<gene>
    <name evidence="2" type="ordered locus">RPE_1888</name>
</gene>
<sequence length="115" mass="12472">MLARADATDGLLIGGRLNWGRPRRAEAYSRLRLEFCLPPQKKPVRLAVNRESANRLLVQRATDFAKYANPTIAGDLDASRGRTQVVLSNSDPISAPTMPRCATGAIIGTPDKPTS</sequence>
<feature type="region of interest" description="Disordered" evidence="1">
    <location>
        <begin position="89"/>
        <end position="115"/>
    </location>
</feature>
<dbReference type="KEGG" id="rpe:RPE_1888"/>
<evidence type="ECO:0000313" key="2">
    <source>
        <dbReference type="EMBL" id="ABJ05836.1"/>
    </source>
</evidence>